<evidence type="ECO:0000313" key="1">
    <source>
        <dbReference type="EMBL" id="KRL57758.1"/>
    </source>
</evidence>
<dbReference type="KEGG" id="lol:LACOL_1465"/>
<keyword evidence="2" id="KW-1185">Reference proteome</keyword>
<reference evidence="1 2" key="1">
    <citation type="journal article" date="2015" name="Genome Announc.">
        <title>Expanding the biotechnology potential of lactobacilli through comparative genomics of 213 strains and associated genera.</title>
        <authorList>
            <person name="Sun Z."/>
            <person name="Harris H.M."/>
            <person name="McCann A."/>
            <person name="Guo C."/>
            <person name="Argimon S."/>
            <person name="Zhang W."/>
            <person name="Yang X."/>
            <person name="Jeffery I.B."/>
            <person name="Cooney J.C."/>
            <person name="Kagawa T.F."/>
            <person name="Liu W."/>
            <person name="Song Y."/>
            <person name="Salvetti E."/>
            <person name="Wrobel A."/>
            <person name="Rasinkangas P."/>
            <person name="Parkhill J."/>
            <person name="Rea M.C."/>
            <person name="O'Sullivan O."/>
            <person name="Ritari J."/>
            <person name="Douillard F.P."/>
            <person name="Paul Ross R."/>
            <person name="Yang R."/>
            <person name="Briner A.E."/>
            <person name="Felis G.E."/>
            <person name="de Vos W.M."/>
            <person name="Barrangou R."/>
            <person name="Klaenhammer T.R."/>
            <person name="Caufield P.W."/>
            <person name="Cui Y."/>
            <person name="Zhang H."/>
            <person name="O'Toole P.W."/>
        </authorList>
    </citation>
    <scope>NUCLEOTIDE SEQUENCE [LARGE SCALE GENOMIC DNA]</scope>
    <source>
        <strain evidence="1 2">DSM 15707</strain>
    </source>
</reference>
<name>A0A0R1RNH6_9LACO</name>
<protein>
    <recommendedName>
        <fullName evidence="3">Mga helix-turn-helix domain-containing protein</fullName>
    </recommendedName>
</protein>
<dbReference type="PATRIC" id="fig|1423778.4.peg.247"/>
<gene>
    <name evidence="1" type="ORF">FC70_GL000229</name>
</gene>
<dbReference type="AlphaFoldDB" id="A0A0R1RNH6"/>
<dbReference type="OrthoDB" id="2143991at2"/>
<dbReference type="EMBL" id="AZFE01000003">
    <property type="protein sequence ID" value="KRL57758.1"/>
    <property type="molecule type" value="Genomic_DNA"/>
</dbReference>
<evidence type="ECO:0008006" key="3">
    <source>
        <dbReference type="Google" id="ProtNLM"/>
    </source>
</evidence>
<organism evidence="1 2">
    <name type="scientific">Paucilactobacillus oligofermentans DSM 15707 = LMG 22743</name>
    <dbReference type="NCBI Taxonomy" id="1423778"/>
    <lineage>
        <taxon>Bacteria</taxon>
        <taxon>Bacillati</taxon>
        <taxon>Bacillota</taxon>
        <taxon>Bacilli</taxon>
        <taxon>Lactobacillales</taxon>
        <taxon>Lactobacillaceae</taxon>
        <taxon>Paucilactobacillus</taxon>
    </lineage>
</organism>
<sequence>MIKDIILRDTEIIKIKILKILISLPNHAISNKEVTKQTGVSQFRLQNLIEELDTEINQHITDANVSFEYDNNYLVAHNLNFSHVRLLRLEYIVNSNSFKILRYNQFENNQLPLHEFLGTNGIGQPNYYHLRKELEPVLERKTIFANVPTYIDNFEYVKRRKLASLFYSYYEDIRDPFPEVSDTVDLLIEMIDGYMPVELSKANTAKLRVCISVQLMRIKNENFLKNYSVPMSLKIEKLTQKFAEVYQDFTDDARIDVQAESIFLLSVCYSQIVVKEPEKYQDFVDFNSYVQKKNQSLYTFIDKLLRDNAVNHQVDESTIEQKIDYILRLNEWLLIFDLGFTEGVPEEVYYSLVSKYPQRSLVSDEYVDKLAATFSMELSEDSLNYLKYHYLIGFMEIIPDDSVDKNVNIALDFTNSFAYSDYIKMVLRRYPSIHIDENLMEHTDIYMSDMYSTYVNIPQIIWPNLPEKLELQKFEKIIQTTQFNKIKAYN</sequence>
<dbReference type="Proteomes" id="UP000051697">
    <property type="component" value="Unassembled WGS sequence"/>
</dbReference>
<comment type="caution">
    <text evidence="1">The sequence shown here is derived from an EMBL/GenBank/DDBJ whole genome shotgun (WGS) entry which is preliminary data.</text>
</comment>
<dbReference type="RefSeq" id="WP_057889187.1">
    <property type="nucleotide sequence ID" value="NZ_AZFE01000003.1"/>
</dbReference>
<accession>A0A0R1RNH6</accession>
<proteinExistence type="predicted"/>
<dbReference type="STRING" id="1423778.FC70_GL000229"/>
<evidence type="ECO:0000313" key="2">
    <source>
        <dbReference type="Proteomes" id="UP000051697"/>
    </source>
</evidence>